<proteinExistence type="predicted"/>
<evidence type="ECO:0000256" key="1">
    <source>
        <dbReference type="SAM" id="MobiDB-lite"/>
    </source>
</evidence>
<dbReference type="EMBL" id="SUNI01000056">
    <property type="protein sequence ID" value="TJZ88705.1"/>
    <property type="molecule type" value="Genomic_DNA"/>
</dbReference>
<reference evidence="2 3" key="1">
    <citation type="submission" date="2019-04" db="EMBL/GenBank/DDBJ databases">
        <authorList>
            <person name="Li J."/>
        </authorList>
    </citation>
    <scope>NUCLEOTIDE SEQUENCE [LARGE SCALE GENOMIC DNA]</scope>
    <source>
        <strain evidence="2 3">KCTC 42687</strain>
    </source>
</reference>
<name>A0A4U0R1T7_9RHOB</name>
<dbReference type="OrthoDB" id="5297879at2"/>
<dbReference type="SUPFAM" id="SSF81273">
    <property type="entry name" value="H-NS histone-like proteins"/>
    <property type="match status" value="1"/>
</dbReference>
<evidence type="ECO:0000313" key="2">
    <source>
        <dbReference type="EMBL" id="TJZ88705.1"/>
    </source>
</evidence>
<feature type="region of interest" description="Disordered" evidence="1">
    <location>
        <begin position="52"/>
        <end position="73"/>
    </location>
</feature>
<keyword evidence="3" id="KW-1185">Reference proteome</keyword>
<dbReference type="RefSeq" id="WP_136887791.1">
    <property type="nucleotide sequence ID" value="NZ_SUNI01000056.1"/>
</dbReference>
<dbReference type="AlphaFoldDB" id="A0A4U0R1T7"/>
<gene>
    <name evidence="2" type="ORF">FA743_19895</name>
</gene>
<comment type="caution">
    <text evidence="2">The sequence shown here is derived from an EMBL/GenBank/DDBJ whole genome shotgun (WGS) entry which is preliminary data.</text>
</comment>
<dbReference type="Proteomes" id="UP000309747">
    <property type="component" value="Unassembled WGS sequence"/>
</dbReference>
<evidence type="ECO:0000313" key="3">
    <source>
        <dbReference type="Proteomes" id="UP000309747"/>
    </source>
</evidence>
<accession>A0A4U0R1T7</accession>
<sequence>MKSIKRDLDKVITDFDQCRKAEAKRDLEAKAREYGFSLTELVDFKSSKRGPVAAKYRNPENSDQTWSGRKRDADPLLPLLI</sequence>
<protein>
    <submittedName>
        <fullName evidence="2">H-NS histone family protein</fullName>
    </submittedName>
</protein>
<organism evidence="2 3">
    <name type="scientific">Paracoccus gahaiensis</name>
    <dbReference type="NCBI Taxonomy" id="1706839"/>
    <lineage>
        <taxon>Bacteria</taxon>
        <taxon>Pseudomonadati</taxon>
        <taxon>Pseudomonadota</taxon>
        <taxon>Alphaproteobacteria</taxon>
        <taxon>Rhodobacterales</taxon>
        <taxon>Paracoccaceae</taxon>
        <taxon>Paracoccus</taxon>
    </lineage>
</organism>